<keyword evidence="2" id="KW-1185">Reference proteome</keyword>
<name>A0A7W9CWU1_9HYPH</name>
<dbReference type="EMBL" id="JACHBC010000009">
    <property type="protein sequence ID" value="MBB5562768.1"/>
    <property type="molecule type" value="Genomic_DNA"/>
</dbReference>
<dbReference type="Gene3D" id="3.40.1580.10">
    <property type="entry name" value="SMI1/KNR4-like"/>
    <property type="match status" value="1"/>
</dbReference>
<evidence type="ECO:0008006" key="3">
    <source>
        <dbReference type="Google" id="ProtNLM"/>
    </source>
</evidence>
<dbReference type="Proteomes" id="UP000528824">
    <property type="component" value="Unassembled WGS sequence"/>
</dbReference>
<dbReference type="SUPFAM" id="SSF160631">
    <property type="entry name" value="SMI1/KNR4-like"/>
    <property type="match status" value="1"/>
</dbReference>
<reference evidence="1 2" key="1">
    <citation type="submission" date="2020-08" db="EMBL/GenBank/DDBJ databases">
        <title>Genomic Encyclopedia of Type Strains, Phase IV (KMG-V): Genome sequencing to study the core and pangenomes of soil and plant-associated prokaryotes.</title>
        <authorList>
            <person name="Whitman W."/>
        </authorList>
    </citation>
    <scope>NUCLEOTIDE SEQUENCE [LARGE SCALE GENOMIC DNA]</scope>
    <source>
        <strain evidence="1 2">SEMIA 4034</strain>
    </source>
</reference>
<evidence type="ECO:0000313" key="2">
    <source>
        <dbReference type="Proteomes" id="UP000528824"/>
    </source>
</evidence>
<evidence type="ECO:0000313" key="1">
    <source>
        <dbReference type="EMBL" id="MBB5562768.1"/>
    </source>
</evidence>
<dbReference type="RefSeq" id="WP_210314559.1">
    <property type="nucleotide sequence ID" value="NZ_JACHBB010000011.1"/>
</dbReference>
<dbReference type="InterPro" id="IPR037883">
    <property type="entry name" value="Knr4/Smi1-like_sf"/>
</dbReference>
<proteinExistence type="predicted"/>
<dbReference type="Pfam" id="PF14567">
    <property type="entry name" value="SUKH_5"/>
    <property type="match status" value="1"/>
</dbReference>
<comment type="caution">
    <text evidence="1">The sequence shown here is derived from an EMBL/GenBank/DDBJ whole genome shotgun (WGS) entry which is preliminary data.</text>
</comment>
<accession>A0A7W9CWU1</accession>
<organism evidence="1 2">
    <name type="scientific">Rhizobium lentis</name>
    <dbReference type="NCBI Taxonomy" id="1138194"/>
    <lineage>
        <taxon>Bacteria</taxon>
        <taxon>Pseudomonadati</taxon>
        <taxon>Pseudomonadota</taxon>
        <taxon>Alphaproteobacteria</taxon>
        <taxon>Hyphomicrobiales</taxon>
        <taxon>Rhizobiaceae</taxon>
        <taxon>Rhizobium/Agrobacterium group</taxon>
        <taxon>Rhizobium</taxon>
    </lineage>
</organism>
<protein>
    <recommendedName>
        <fullName evidence="3">SMI1/KNR4 family protein</fullName>
    </recommendedName>
</protein>
<gene>
    <name evidence="1" type="ORF">GGI59_004457</name>
</gene>
<sequence length="126" mass="14240">MPHDINDVIAELKALAITTPKTPPLPNDVLLDQYEADIGFTFPEDYRKFLKEASNVFVGTLEPLIVTDTRNARGELSIALIEARRVGLPHDLLPICEDNGDYYCFAPDQSIRLWDHNGLSSEKWQD</sequence>
<dbReference type="AlphaFoldDB" id="A0A7W9CWU1"/>